<dbReference type="AlphaFoldDB" id="A0A482XL12"/>
<accession>A0A482XL12</accession>
<evidence type="ECO:0000313" key="3">
    <source>
        <dbReference type="Proteomes" id="UP000291343"/>
    </source>
</evidence>
<sequence length="313" mass="35189">MEEHTVAQLVCGRLGRHPFFPGVVTSDQQDNSTKFKLADAQGRFLGRKLCHRVNLEKTPGGRRRRRGEGNAVSEEASEGEDVTTFLNASGVARNLYRVAWFDGTGRYSWIGASAIAPFQPPPAITGQAALGKLREWLAQMRGGGMATKENEGEDKYFASTGSSGATTGSKTSGGVCGRGGRNASLRGGERGREYLPRGEERRGEDRRGEDRRGEERRGEERRGEERRGGERRGEERRGEERRGEERRGEERRGEERRGEERRGEERRGEERRGEERRGEERRGEDRSGEGWRGEERIGEERIGAERGGEERRG</sequence>
<feature type="region of interest" description="Disordered" evidence="1">
    <location>
        <begin position="56"/>
        <end position="80"/>
    </location>
</feature>
<comment type="caution">
    <text evidence="2">The sequence shown here is derived from an EMBL/GenBank/DDBJ whole genome shotgun (WGS) entry which is preliminary data.</text>
</comment>
<feature type="region of interest" description="Disordered" evidence="1">
    <location>
        <begin position="144"/>
        <end position="313"/>
    </location>
</feature>
<protein>
    <submittedName>
        <fullName evidence="2">Uncharacterized protein</fullName>
    </submittedName>
</protein>
<reference evidence="2 3" key="1">
    <citation type="journal article" date="2017" name="Gigascience">
        <title>Genome sequence of the small brown planthopper, Laodelphax striatellus.</title>
        <authorList>
            <person name="Zhu J."/>
            <person name="Jiang F."/>
            <person name="Wang X."/>
            <person name="Yang P."/>
            <person name="Bao Y."/>
            <person name="Zhao W."/>
            <person name="Wang W."/>
            <person name="Lu H."/>
            <person name="Wang Q."/>
            <person name="Cui N."/>
            <person name="Li J."/>
            <person name="Chen X."/>
            <person name="Luo L."/>
            <person name="Yu J."/>
            <person name="Kang L."/>
            <person name="Cui F."/>
        </authorList>
    </citation>
    <scope>NUCLEOTIDE SEQUENCE [LARGE SCALE GENOMIC DNA]</scope>
    <source>
        <strain evidence="2">Lst14</strain>
    </source>
</reference>
<keyword evidence="3" id="KW-1185">Reference proteome</keyword>
<evidence type="ECO:0000313" key="2">
    <source>
        <dbReference type="EMBL" id="RZF46503.1"/>
    </source>
</evidence>
<name>A0A482XL12_LAOST</name>
<dbReference type="Proteomes" id="UP000291343">
    <property type="component" value="Unassembled WGS sequence"/>
</dbReference>
<feature type="compositionally biased region" description="Low complexity" evidence="1">
    <location>
        <begin position="158"/>
        <end position="173"/>
    </location>
</feature>
<dbReference type="Gene3D" id="2.30.30.140">
    <property type="match status" value="1"/>
</dbReference>
<gene>
    <name evidence="2" type="ORF">LSTR_LSTR009285</name>
</gene>
<dbReference type="InParanoid" id="A0A482XL12"/>
<proteinExistence type="predicted"/>
<dbReference type="STRING" id="195883.A0A482XL12"/>
<dbReference type="EMBL" id="QKKF02006119">
    <property type="protein sequence ID" value="RZF46503.1"/>
    <property type="molecule type" value="Genomic_DNA"/>
</dbReference>
<feature type="compositionally biased region" description="Basic and acidic residues" evidence="1">
    <location>
        <begin position="187"/>
        <end position="313"/>
    </location>
</feature>
<evidence type="ECO:0000256" key="1">
    <source>
        <dbReference type="SAM" id="MobiDB-lite"/>
    </source>
</evidence>
<dbReference type="SUPFAM" id="SSF63748">
    <property type="entry name" value="Tudor/PWWP/MBT"/>
    <property type="match status" value="1"/>
</dbReference>
<organism evidence="2 3">
    <name type="scientific">Laodelphax striatellus</name>
    <name type="common">Small brown planthopper</name>
    <name type="synonym">Delphax striatella</name>
    <dbReference type="NCBI Taxonomy" id="195883"/>
    <lineage>
        <taxon>Eukaryota</taxon>
        <taxon>Metazoa</taxon>
        <taxon>Ecdysozoa</taxon>
        <taxon>Arthropoda</taxon>
        <taxon>Hexapoda</taxon>
        <taxon>Insecta</taxon>
        <taxon>Pterygota</taxon>
        <taxon>Neoptera</taxon>
        <taxon>Paraneoptera</taxon>
        <taxon>Hemiptera</taxon>
        <taxon>Auchenorrhyncha</taxon>
        <taxon>Fulgoroidea</taxon>
        <taxon>Delphacidae</taxon>
        <taxon>Criomorphinae</taxon>
        <taxon>Laodelphax</taxon>
    </lineage>
</organism>